<dbReference type="AlphaFoldDB" id="A0A7J6BQ36"/>
<accession>A0A7J6BQ36</accession>
<dbReference type="InterPro" id="IPR000340">
    <property type="entry name" value="Dual-sp_phosphatase_cat-dom"/>
</dbReference>
<dbReference type="PRINTS" id="PR01908">
    <property type="entry name" value="ADSPHPHTASE"/>
</dbReference>
<comment type="similarity">
    <text evidence="1">Belongs to the protein-tyrosine phosphatase family. Non-receptor class dual specificity subfamily.</text>
</comment>
<evidence type="ECO:0000259" key="5">
    <source>
        <dbReference type="PROSITE" id="PS50056"/>
    </source>
</evidence>
<dbReference type="Gene3D" id="3.90.190.10">
    <property type="entry name" value="Protein tyrosine phosphatase superfamily"/>
    <property type="match status" value="1"/>
</dbReference>
<evidence type="ECO:0008006" key="8">
    <source>
        <dbReference type="Google" id="ProtNLM"/>
    </source>
</evidence>
<gene>
    <name evidence="6" type="ORF">G5714_022364</name>
</gene>
<dbReference type="InterPro" id="IPR020422">
    <property type="entry name" value="TYR_PHOSPHATASE_DUAL_dom"/>
</dbReference>
<evidence type="ECO:0000256" key="2">
    <source>
        <dbReference type="PIRSR" id="PIRSR620405-1"/>
    </source>
</evidence>
<dbReference type="PROSITE" id="PS50056">
    <property type="entry name" value="TYR_PHOSPHATASE_2"/>
    <property type="match status" value="1"/>
</dbReference>
<organism evidence="6 7">
    <name type="scientific">Onychostoma macrolepis</name>
    <dbReference type="NCBI Taxonomy" id="369639"/>
    <lineage>
        <taxon>Eukaryota</taxon>
        <taxon>Metazoa</taxon>
        <taxon>Chordata</taxon>
        <taxon>Craniata</taxon>
        <taxon>Vertebrata</taxon>
        <taxon>Euteleostomi</taxon>
        <taxon>Actinopterygii</taxon>
        <taxon>Neopterygii</taxon>
        <taxon>Teleostei</taxon>
        <taxon>Ostariophysi</taxon>
        <taxon>Cypriniformes</taxon>
        <taxon>Cyprinidae</taxon>
        <taxon>Acrossocheilinae</taxon>
        <taxon>Onychostoma</taxon>
    </lineage>
</organism>
<dbReference type="GO" id="GO:0033549">
    <property type="term" value="F:MAP kinase phosphatase activity"/>
    <property type="evidence" value="ECO:0007669"/>
    <property type="project" value="TreeGrafter"/>
</dbReference>
<comment type="caution">
    <text evidence="6">The sequence shown here is derived from an EMBL/GenBank/DDBJ whole genome shotgun (WGS) entry which is preliminary data.</text>
</comment>
<reference evidence="6 7" key="1">
    <citation type="submission" date="2020-04" db="EMBL/GenBank/DDBJ databases">
        <title>Chromosome-level genome assembly of a cyprinid fish Onychostoma macrolepis by integration of Nanopore Sequencing, Bionano and Hi-C technology.</title>
        <authorList>
            <person name="Wang D."/>
        </authorList>
    </citation>
    <scope>NUCLEOTIDE SEQUENCE [LARGE SCALE GENOMIC DNA]</scope>
    <source>
        <strain evidence="6">SWU-2019</strain>
        <tissue evidence="6">Muscle</tissue>
    </source>
</reference>
<feature type="domain" description="Tyrosine specific protein phosphatases" evidence="5">
    <location>
        <begin position="462"/>
        <end position="520"/>
    </location>
</feature>
<dbReference type="InterPro" id="IPR020405">
    <property type="entry name" value="Atypical_DUSP_subfamA"/>
</dbReference>
<dbReference type="Pfam" id="PF00782">
    <property type="entry name" value="DSPc"/>
    <property type="match status" value="1"/>
</dbReference>
<dbReference type="SUPFAM" id="SSF52799">
    <property type="entry name" value="(Phosphotyrosine protein) phosphatases II"/>
    <property type="match status" value="1"/>
</dbReference>
<dbReference type="Proteomes" id="UP000579812">
    <property type="component" value="Unassembled WGS sequence"/>
</dbReference>
<dbReference type="PANTHER" id="PTHR45682:SF3">
    <property type="entry name" value="DUAL SPECIFICITY PROTEIN PHOSPHATASE"/>
    <property type="match status" value="1"/>
</dbReference>
<dbReference type="GO" id="GO:0043409">
    <property type="term" value="P:negative regulation of MAPK cascade"/>
    <property type="evidence" value="ECO:0007669"/>
    <property type="project" value="TreeGrafter"/>
</dbReference>
<dbReference type="PANTHER" id="PTHR45682">
    <property type="entry name" value="AGAP008228-PA"/>
    <property type="match status" value="1"/>
</dbReference>
<name>A0A7J6BQ36_9TELE</name>
<dbReference type="CDD" id="cd14515">
    <property type="entry name" value="DUSP3-like"/>
    <property type="match status" value="1"/>
</dbReference>
<feature type="region of interest" description="Disordered" evidence="3">
    <location>
        <begin position="255"/>
        <end position="299"/>
    </location>
</feature>
<feature type="domain" description="Tyrosine-protein phosphatase" evidence="4">
    <location>
        <begin position="376"/>
        <end position="541"/>
    </location>
</feature>
<evidence type="ECO:0000256" key="3">
    <source>
        <dbReference type="SAM" id="MobiDB-lite"/>
    </source>
</evidence>
<evidence type="ECO:0000259" key="4">
    <source>
        <dbReference type="PROSITE" id="PS50054"/>
    </source>
</evidence>
<dbReference type="GO" id="GO:0005737">
    <property type="term" value="C:cytoplasm"/>
    <property type="evidence" value="ECO:0007669"/>
    <property type="project" value="TreeGrafter"/>
</dbReference>
<evidence type="ECO:0000313" key="6">
    <source>
        <dbReference type="EMBL" id="KAF4096395.1"/>
    </source>
</evidence>
<protein>
    <recommendedName>
        <fullName evidence="8">Dual specificity phosphatase 29</fullName>
    </recommendedName>
</protein>
<dbReference type="SMART" id="SM00195">
    <property type="entry name" value="DSPc"/>
    <property type="match status" value="1"/>
</dbReference>
<dbReference type="EMBL" id="JAAMOB010000023">
    <property type="protein sequence ID" value="KAF4096395.1"/>
    <property type="molecule type" value="Genomic_DNA"/>
</dbReference>
<sequence length="556" mass="61667">MIRSKTPDTIMSSEPREVLVDVYVNCVFYCTDSFWESYDQDVESEITSAIYDHFNCYKPENMHVQLEEVFCEEKDVQLEADVNDAISESVSLVSEELTDPVGPSTEVEGSISEIDQEGMDVSPETSEENIPTEFAKVRKTISEFFLTGISPQSKTDLAVSESLCEEAGSSSEISQSGVDASSEISEEDIPIGYFAKVRRTISEFFRTGISAQPKTDLAVSEFPCKVAGSSSEIGQGGLDASFDISEKDIPIELRSPTLVSEDLTDPEGPSAEVAGSSSGNDQGGTDASPKTPEEDIPTEYGKVRKINKISEFFQKLFGISAQPQKDPAVPEPLRILEASVPEQEPQVTEHSVLDNYIPQNISQSKKCLEECTLSETPVTEIWPNIFLGNEETAKDRTKLKEMGITHILNAAAVKKLLRVLMGMPKEKDLNGKINTGEKYYRGMNIKYCGLPTTHRNGLNMGMYFLPAAKFIHKALRNPENKVLIHCCDGVSHSPTLFLAYLMIHCDMMVEEAIDYVIKVRHIKPSMSFLTQLMSLNAELVEQRKQQQQGNQAAKCR</sequence>
<evidence type="ECO:0000313" key="7">
    <source>
        <dbReference type="Proteomes" id="UP000579812"/>
    </source>
</evidence>
<dbReference type="InterPro" id="IPR000387">
    <property type="entry name" value="Tyr_Pase_dom"/>
</dbReference>
<dbReference type="GO" id="GO:0008138">
    <property type="term" value="F:protein tyrosine/serine/threonine phosphatase activity"/>
    <property type="evidence" value="ECO:0007669"/>
    <property type="project" value="InterPro"/>
</dbReference>
<proteinExistence type="inferred from homology"/>
<keyword evidence="7" id="KW-1185">Reference proteome</keyword>
<feature type="active site" description="Phosphocysteine intermediate" evidence="2">
    <location>
        <position position="486"/>
    </location>
</feature>
<dbReference type="PROSITE" id="PS50054">
    <property type="entry name" value="TYR_PHOSPHATASE_DUAL"/>
    <property type="match status" value="1"/>
</dbReference>
<feature type="compositionally biased region" description="Polar residues" evidence="3">
    <location>
        <begin position="275"/>
        <end position="285"/>
    </location>
</feature>
<evidence type="ECO:0000256" key="1">
    <source>
        <dbReference type="ARBA" id="ARBA00008601"/>
    </source>
</evidence>
<dbReference type="InterPro" id="IPR029021">
    <property type="entry name" value="Prot-tyrosine_phosphatase-like"/>
</dbReference>